<feature type="transmembrane region" description="Helical" evidence="1">
    <location>
        <begin position="287"/>
        <end position="310"/>
    </location>
</feature>
<keyword evidence="3" id="KW-1185">Reference proteome</keyword>
<reference evidence="2 3" key="1">
    <citation type="submission" date="2014-06" db="EMBL/GenBank/DDBJ databases">
        <title>Evolutionary Origins and Diversification of the Mycorrhizal Mutualists.</title>
        <authorList>
            <consortium name="DOE Joint Genome Institute"/>
            <consortium name="Mycorrhizal Genomics Consortium"/>
            <person name="Kohler A."/>
            <person name="Kuo A."/>
            <person name="Nagy L.G."/>
            <person name="Floudas D."/>
            <person name="Copeland A."/>
            <person name="Barry K.W."/>
            <person name="Cichocki N."/>
            <person name="Veneault-Fourrey C."/>
            <person name="LaButti K."/>
            <person name="Lindquist E.A."/>
            <person name="Lipzen A."/>
            <person name="Lundell T."/>
            <person name="Morin E."/>
            <person name="Murat C."/>
            <person name="Riley R."/>
            <person name="Ohm R."/>
            <person name="Sun H."/>
            <person name="Tunlid A."/>
            <person name="Henrissat B."/>
            <person name="Grigoriev I.V."/>
            <person name="Hibbett D.S."/>
            <person name="Martin F."/>
        </authorList>
    </citation>
    <scope>NUCLEOTIDE SEQUENCE [LARGE SCALE GENOMIC DNA]</scope>
    <source>
        <strain evidence="2 3">SS14</strain>
    </source>
</reference>
<dbReference type="InterPro" id="IPR026505">
    <property type="entry name" value="Solute_c_fam_35_mem_F3/F4"/>
</dbReference>
<protein>
    <recommendedName>
        <fullName evidence="4">EamA domain-containing protein</fullName>
    </recommendedName>
</protein>
<name>A0A0C9VRV0_SPHS4</name>
<feature type="transmembrane region" description="Helical" evidence="1">
    <location>
        <begin position="203"/>
        <end position="223"/>
    </location>
</feature>
<accession>A0A0C9VRV0</accession>
<feature type="transmembrane region" description="Helical" evidence="1">
    <location>
        <begin position="377"/>
        <end position="396"/>
    </location>
</feature>
<dbReference type="EMBL" id="KN837113">
    <property type="protein sequence ID" value="KIJ45157.1"/>
    <property type="molecule type" value="Genomic_DNA"/>
</dbReference>
<dbReference type="PANTHER" id="PTHR19346:SF4">
    <property type="entry name" value="SUGAR PHOSPHATE TRANSPORTER DOMAIN-CONTAINING PROTEIN"/>
    <property type="match status" value="1"/>
</dbReference>
<proteinExistence type="predicted"/>
<feature type="transmembrane region" description="Helical" evidence="1">
    <location>
        <begin position="351"/>
        <end position="371"/>
    </location>
</feature>
<feature type="transmembrane region" description="Helical" evidence="1">
    <location>
        <begin position="139"/>
        <end position="156"/>
    </location>
</feature>
<keyword evidence="1" id="KW-1133">Transmembrane helix</keyword>
<evidence type="ECO:0000313" key="2">
    <source>
        <dbReference type="EMBL" id="KIJ45157.1"/>
    </source>
</evidence>
<feature type="transmembrane region" description="Helical" evidence="1">
    <location>
        <begin position="322"/>
        <end position="344"/>
    </location>
</feature>
<feature type="transmembrane region" description="Helical" evidence="1">
    <location>
        <begin position="107"/>
        <end position="127"/>
    </location>
</feature>
<dbReference type="InterPro" id="IPR037185">
    <property type="entry name" value="EmrE-like"/>
</dbReference>
<dbReference type="PANTHER" id="PTHR19346">
    <property type="entry name" value="SUGAR PHOSPHATE TRANSPORTER DOMAIN-CONTAINING PROTEIN"/>
    <property type="match status" value="1"/>
</dbReference>
<dbReference type="AlphaFoldDB" id="A0A0C9VRV0"/>
<dbReference type="SUPFAM" id="SSF103481">
    <property type="entry name" value="Multidrug resistance efflux transporter EmrE"/>
    <property type="match status" value="1"/>
</dbReference>
<dbReference type="Proteomes" id="UP000054279">
    <property type="component" value="Unassembled WGS sequence"/>
</dbReference>
<evidence type="ECO:0008006" key="4">
    <source>
        <dbReference type="Google" id="ProtNLM"/>
    </source>
</evidence>
<organism evidence="2 3">
    <name type="scientific">Sphaerobolus stellatus (strain SS14)</name>
    <dbReference type="NCBI Taxonomy" id="990650"/>
    <lineage>
        <taxon>Eukaryota</taxon>
        <taxon>Fungi</taxon>
        <taxon>Dikarya</taxon>
        <taxon>Basidiomycota</taxon>
        <taxon>Agaricomycotina</taxon>
        <taxon>Agaricomycetes</taxon>
        <taxon>Phallomycetidae</taxon>
        <taxon>Geastrales</taxon>
        <taxon>Sphaerobolaceae</taxon>
        <taxon>Sphaerobolus</taxon>
    </lineage>
</organism>
<keyword evidence="1" id="KW-0472">Membrane</keyword>
<keyword evidence="1" id="KW-0812">Transmembrane</keyword>
<feature type="transmembrane region" description="Helical" evidence="1">
    <location>
        <begin position="165"/>
        <end position="183"/>
    </location>
</feature>
<feature type="transmembrane region" description="Helical" evidence="1">
    <location>
        <begin position="47"/>
        <end position="68"/>
    </location>
</feature>
<dbReference type="OrthoDB" id="10062838at2759"/>
<evidence type="ECO:0000256" key="1">
    <source>
        <dbReference type="SAM" id="Phobius"/>
    </source>
</evidence>
<sequence length="402" mass="43977">MRTTLPTTGTLNRGAAFVLFIAALAAFVIQSSFTQYVQSDLGFRQPFFLLYFVHTSFILLFPLHMLYLKIFTKTPLHTYISSLHEAIRARLTYPGDLDTDPFPTRRLLFLIAAFTAGINIPGLLWYIAVSLASISDVTALWNTNSFWVYVLCVWIYRMKLEPRKLGAVLFASAGVLLVVYGGTRTTAPDPDDAKGLESIIQGPPWPIVGDLLTFIASISYALLQVMYKHYIALADDPEAAAVPTGPTEDFPYRSLAGDEESTPSIRAGLLDHGVKADPPPFGLYPNLFTSCLGLSTALTFVWAFPVLHWTSIETFRLPPDAHTFWCIVGIAAGGLVFNASFLILLGVWGPILTSIGSLLTIVLVLITDILFSHSGVTLWGILGAGMIVSAFGVLAFDMMPTK</sequence>
<dbReference type="HOGENOM" id="CLU_025401_1_0_1"/>
<evidence type="ECO:0000313" key="3">
    <source>
        <dbReference type="Proteomes" id="UP000054279"/>
    </source>
</evidence>
<gene>
    <name evidence="2" type="ORF">M422DRAFT_30005</name>
</gene>